<keyword evidence="1" id="KW-0240">DNA-directed RNA polymerase</keyword>
<dbReference type="InterPro" id="IPR036643">
    <property type="entry name" value="RNApol_insert_sf"/>
</dbReference>
<dbReference type="SUPFAM" id="SSF56553">
    <property type="entry name" value="Insert subdomain of RNA polymerase alpha subunit"/>
    <property type="match status" value="1"/>
</dbReference>
<dbReference type="GO" id="GO:0046983">
    <property type="term" value="F:protein dimerization activity"/>
    <property type="evidence" value="ECO:0007669"/>
    <property type="project" value="InterPro"/>
</dbReference>
<dbReference type="GO" id="GO:0000428">
    <property type="term" value="C:DNA-directed RNA polymerase complex"/>
    <property type="evidence" value="ECO:0007669"/>
    <property type="project" value="UniProtKB-KW"/>
</dbReference>
<keyword evidence="6" id="KW-0934">Plastid</keyword>
<evidence type="ECO:0000256" key="3">
    <source>
        <dbReference type="ARBA" id="ARBA00031776"/>
    </source>
</evidence>
<sequence length="422" mass="49643">MNFEKNFYCVSSRVENNGQLYGCFKIGPFFEHQSLTFANTLRRTLLADQSRCTFNAVQIYGVTHEFSNLVGIRESIVDLLLNLEKIVFQTTQPLTKPQIAFLHSHGPRILRAQNIYLPPGWRCVRPDQYLATLEVDGQLLLKLFFSPNFSLFGRAKARSPIGGTLVPPSTTSKRGTKHRLRFQSKRKTKQIHPVKIMPCLTKFSNNLFITLNHSRLKNWKILEDFFQHQLGRKLGHSFLFVKVPSKKKTLSLKKDIFQKQENFLFLKSSLCAIEKAHYTLQTENFPMVDPHRSFQTTYIFFEVWTDGSLHPQTAIFKALKEILLEIFSYSLQITKSEKIQLLKTKEITKLSNWEFEEKFLNMEIGNFSLDLDTYIFLKKKKIYKIVDFCHFFQNENWENYPSLIKKTLYKFHFFIHSILYEK</sequence>
<feature type="compositionally biased region" description="Basic residues" evidence="4">
    <location>
        <begin position="174"/>
        <end position="184"/>
    </location>
</feature>
<dbReference type="InterPro" id="IPR011262">
    <property type="entry name" value="DNA-dir_RNA_pol_insert"/>
</dbReference>
<organism evidence="6">
    <name type="scientific">Johnson-sea-linkia profunda</name>
    <dbReference type="NCBI Taxonomy" id="575876"/>
    <lineage>
        <taxon>Eukaryota</taxon>
        <taxon>Viridiplantae</taxon>
        <taxon>Chlorophyta</taxon>
        <taxon>core chlorophytes</taxon>
        <taxon>Ulvophyceae</taxon>
        <taxon>TCBD clade</taxon>
        <taxon>Bryopsidales</taxon>
        <taxon>Halimedineae</taxon>
        <taxon>Halimedaceae</taxon>
        <taxon>Rhipileae</taxon>
        <taxon>Johnson-sea-linkia</taxon>
    </lineage>
</organism>
<dbReference type="Pfam" id="PF01193">
    <property type="entry name" value="RNA_pol_L"/>
    <property type="match status" value="1"/>
</dbReference>
<evidence type="ECO:0000313" key="6">
    <source>
        <dbReference type="EMBL" id="AYC64097.1"/>
    </source>
</evidence>
<evidence type="ECO:0000256" key="4">
    <source>
        <dbReference type="SAM" id="MobiDB-lite"/>
    </source>
</evidence>
<evidence type="ECO:0000259" key="5">
    <source>
        <dbReference type="SMART" id="SM00662"/>
    </source>
</evidence>
<dbReference type="Gene3D" id="2.170.120.12">
    <property type="entry name" value="DNA-directed RNA polymerase, insert domain"/>
    <property type="match status" value="1"/>
</dbReference>
<dbReference type="InterPro" id="IPR011263">
    <property type="entry name" value="DNA-dir_RNA_pol_RpoA/D/Rpb3"/>
</dbReference>
<feature type="domain" description="DNA-directed RNA polymerase RpoA/D/Rpb3-type" evidence="5">
    <location>
        <begin position="21"/>
        <end position="330"/>
    </location>
</feature>
<dbReference type="SUPFAM" id="SSF55257">
    <property type="entry name" value="RBP11-like subunits of RNA polymerase"/>
    <property type="match status" value="1"/>
</dbReference>
<reference evidence="6" key="1">
    <citation type="submission" date="2018-07" db="EMBL/GenBank/DDBJ databases">
        <authorList>
            <person name="Quirk P.G."/>
            <person name="Krulwich T.A."/>
        </authorList>
    </citation>
    <scope>NUCLEOTIDE SEQUENCE</scope>
</reference>
<dbReference type="SMART" id="SM00662">
    <property type="entry name" value="RPOLD"/>
    <property type="match status" value="1"/>
</dbReference>
<dbReference type="InterPro" id="IPR036603">
    <property type="entry name" value="RBP11-like"/>
</dbReference>
<dbReference type="AlphaFoldDB" id="A0A386AXL6"/>
<keyword evidence="2" id="KW-0804">Transcription</keyword>
<evidence type="ECO:0000256" key="2">
    <source>
        <dbReference type="ARBA" id="ARBA00023163"/>
    </source>
</evidence>
<accession>A0A386AXL6</accession>
<proteinExistence type="predicted"/>
<name>A0A386AXL6_9CHLO</name>
<dbReference type="EMBL" id="MH591089">
    <property type="protein sequence ID" value="AYC64097.1"/>
    <property type="molecule type" value="Genomic_DNA"/>
</dbReference>
<feature type="region of interest" description="Disordered" evidence="4">
    <location>
        <begin position="163"/>
        <end position="184"/>
    </location>
</feature>
<dbReference type="Gene3D" id="3.30.1360.10">
    <property type="entry name" value="RNA polymerase, RBP11-like subunit"/>
    <property type="match status" value="2"/>
</dbReference>
<gene>
    <name evidence="6" type="primary">rpoA</name>
</gene>
<dbReference type="GO" id="GO:0003899">
    <property type="term" value="F:DNA-directed RNA polymerase activity"/>
    <property type="evidence" value="ECO:0007669"/>
    <property type="project" value="InterPro"/>
</dbReference>
<dbReference type="GO" id="GO:0006508">
    <property type="term" value="P:proteolysis"/>
    <property type="evidence" value="ECO:0007669"/>
    <property type="project" value="InterPro"/>
</dbReference>
<protein>
    <recommendedName>
        <fullName evidence="3">Plastid-encoded RNA polymerase subunit alpha</fullName>
    </recommendedName>
</protein>
<dbReference type="GO" id="GO:0006351">
    <property type="term" value="P:DNA-templated transcription"/>
    <property type="evidence" value="ECO:0007669"/>
    <property type="project" value="InterPro"/>
</dbReference>
<evidence type="ECO:0000256" key="1">
    <source>
        <dbReference type="ARBA" id="ARBA00022478"/>
    </source>
</evidence>
<dbReference type="Pfam" id="PF01000">
    <property type="entry name" value="RNA_pol_A_bac"/>
    <property type="match status" value="1"/>
</dbReference>
<reference evidence="6" key="2">
    <citation type="journal article" date="2019" name="Mol. Phylogenet. Evol.">
        <title>Reassessment of the classification of bryopsidales (chlorophyta) based on chloroplast phylogenomic analyses.</title>
        <authorList>
            <person name="Cremen M.C."/>
            <person name="Leliaert F."/>
            <person name="West J."/>
            <person name="Lam D.W."/>
            <person name="Shimada S."/>
            <person name="Lopez-Bautista J.M."/>
            <person name="Verbruggen H."/>
        </authorList>
    </citation>
    <scope>NUCLEOTIDE SEQUENCE</scope>
</reference>
<dbReference type="GO" id="GO:0004175">
    <property type="term" value="F:endopeptidase activity"/>
    <property type="evidence" value="ECO:0007669"/>
    <property type="project" value="InterPro"/>
</dbReference>
<keyword evidence="6" id="KW-0150">Chloroplast</keyword>
<geneLocation type="chloroplast" evidence="6"/>
<dbReference type="InterPro" id="IPR020079">
    <property type="entry name" value="Peptidase_A26_CS"/>
</dbReference>
<dbReference type="PROSITE" id="PS00834">
    <property type="entry name" value="OMPTIN_1"/>
    <property type="match status" value="1"/>
</dbReference>